<name>A0AAJ5V3T3_9PSED</name>
<dbReference type="EMBL" id="CP118677">
    <property type="protein sequence ID" value="WEA22775.1"/>
    <property type="molecule type" value="Genomic_DNA"/>
</dbReference>
<dbReference type="RefSeq" id="WP_275000296.1">
    <property type="nucleotide sequence ID" value="NZ_CP118677.1"/>
</dbReference>
<proteinExistence type="predicted"/>
<evidence type="ECO:0000313" key="1">
    <source>
        <dbReference type="EMBL" id="WEA22775.1"/>
    </source>
</evidence>
<evidence type="ECO:0000313" key="2">
    <source>
        <dbReference type="Proteomes" id="UP001217631"/>
    </source>
</evidence>
<gene>
    <name evidence="1" type="ORF">PWA60_11460</name>
</gene>
<sequence>MNFMISKNDLLEEYDSVEVLSEDIYFFQDEMRDYTYSYWLRSSGFQDLIVVCQGEQVDQLAIDVIGSVSSDLNLFAPTVLEFKGVTANFTHVMVVPPTYHGYLKGIEGIDRSSLFLCLPIYRCEFSGRESVEDFRELRLHYIPALNWHREKHPKLRVYFDNPRTGGGTDEAGAYFQWPNLRREIDNINGVSDGFIEITNWSDKVVEVVSPSADVYVLIKDRCDEHVLSLDDLIVTIKAFVFS</sequence>
<protein>
    <submittedName>
        <fullName evidence="1">Uncharacterized protein</fullName>
    </submittedName>
</protein>
<dbReference type="Proteomes" id="UP001217631">
    <property type="component" value="Chromosome"/>
</dbReference>
<accession>A0AAJ5V3T3</accession>
<organism evidence="1 2">
    <name type="scientific">Pseudomonas juntendi</name>
    <dbReference type="NCBI Taxonomy" id="2666183"/>
    <lineage>
        <taxon>Bacteria</taxon>
        <taxon>Pseudomonadati</taxon>
        <taxon>Pseudomonadota</taxon>
        <taxon>Gammaproteobacteria</taxon>
        <taxon>Pseudomonadales</taxon>
        <taxon>Pseudomonadaceae</taxon>
        <taxon>Pseudomonas</taxon>
    </lineage>
</organism>
<dbReference type="AlphaFoldDB" id="A0AAJ5V3T3"/>
<reference evidence="1" key="1">
    <citation type="submission" date="2023-02" db="EMBL/GenBank/DDBJ databases">
        <title>tmexCD-toprJ-like cluster.</title>
        <authorList>
            <person name="Gao X."/>
            <person name="Wang C."/>
            <person name="Liu J."/>
        </authorList>
    </citation>
    <scope>NUCLEOTIDE SEQUENCE</scope>
    <source>
        <strain evidence="1">GDW21C697WI</strain>
    </source>
</reference>